<name>A0AAE0Y7D2_9GAST</name>
<proteinExistence type="predicted"/>
<accession>A0AAE0Y7D2</accession>
<comment type="caution">
    <text evidence="2">The sequence shown here is derived from an EMBL/GenBank/DDBJ whole genome shotgun (WGS) entry which is preliminary data.</text>
</comment>
<dbReference type="Proteomes" id="UP001283361">
    <property type="component" value="Unassembled WGS sequence"/>
</dbReference>
<evidence type="ECO:0000256" key="1">
    <source>
        <dbReference type="SAM" id="MobiDB-lite"/>
    </source>
</evidence>
<evidence type="ECO:0000313" key="2">
    <source>
        <dbReference type="EMBL" id="KAK3734595.1"/>
    </source>
</evidence>
<protein>
    <submittedName>
        <fullName evidence="2">Uncharacterized protein</fullName>
    </submittedName>
</protein>
<keyword evidence="3" id="KW-1185">Reference proteome</keyword>
<dbReference type="AlphaFoldDB" id="A0AAE0Y7D2"/>
<dbReference type="EMBL" id="JAWDGP010006844">
    <property type="protein sequence ID" value="KAK3734595.1"/>
    <property type="molecule type" value="Genomic_DNA"/>
</dbReference>
<evidence type="ECO:0000313" key="3">
    <source>
        <dbReference type="Proteomes" id="UP001283361"/>
    </source>
</evidence>
<feature type="region of interest" description="Disordered" evidence="1">
    <location>
        <begin position="1"/>
        <end position="30"/>
    </location>
</feature>
<gene>
    <name evidence="2" type="ORF">RRG08_003502</name>
</gene>
<organism evidence="2 3">
    <name type="scientific">Elysia crispata</name>
    <name type="common">lettuce slug</name>
    <dbReference type="NCBI Taxonomy" id="231223"/>
    <lineage>
        <taxon>Eukaryota</taxon>
        <taxon>Metazoa</taxon>
        <taxon>Spiralia</taxon>
        <taxon>Lophotrochozoa</taxon>
        <taxon>Mollusca</taxon>
        <taxon>Gastropoda</taxon>
        <taxon>Heterobranchia</taxon>
        <taxon>Euthyneura</taxon>
        <taxon>Panpulmonata</taxon>
        <taxon>Sacoglossa</taxon>
        <taxon>Placobranchoidea</taxon>
        <taxon>Plakobranchidae</taxon>
        <taxon>Elysia</taxon>
    </lineage>
</organism>
<sequence>MVPEVDTGAGGKTSGRISGPPGDGSMGYIRASDDRLQGEGVWGRTSDSQEDTVVVETRAGVAGDRLRVST</sequence>
<reference evidence="2" key="1">
    <citation type="journal article" date="2023" name="G3 (Bethesda)">
        <title>A reference genome for the long-term kleptoplast-retaining sea slug Elysia crispata morphotype clarki.</title>
        <authorList>
            <person name="Eastman K.E."/>
            <person name="Pendleton A.L."/>
            <person name="Shaikh M.A."/>
            <person name="Suttiyut T."/>
            <person name="Ogas R."/>
            <person name="Tomko P."/>
            <person name="Gavelis G."/>
            <person name="Widhalm J.R."/>
            <person name="Wisecaver J.H."/>
        </authorList>
    </citation>
    <scope>NUCLEOTIDE SEQUENCE</scope>
    <source>
        <strain evidence="2">ECLA1</strain>
    </source>
</reference>